<protein>
    <submittedName>
        <fullName evidence="6">Acetyltransferase</fullName>
    </submittedName>
</protein>
<dbReference type="Gene3D" id="3.40.50.20">
    <property type="match status" value="1"/>
</dbReference>
<evidence type="ECO:0000256" key="4">
    <source>
        <dbReference type="ARBA" id="ARBA00023315"/>
    </source>
</evidence>
<dbReference type="Proteomes" id="UP001501081">
    <property type="component" value="Unassembled WGS sequence"/>
</dbReference>
<evidence type="ECO:0000313" key="6">
    <source>
        <dbReference type="EMBL" id="GAA3982599.1"/>
    </source>
</evidence>
<keyword evidence="3" id="KW-0677">Repeat</keyword>
<dbReference type="InterPro" id="IPR041561">
    <property type="entry name" value="PglD_N"/>
</dbReference>
<comment type="similarity">
    <text evidence="1">Belongs to the transferase hexapeptide repeat family.</text>
</comment>
<keyword evidence="4" id="KW-0012">Acyltransferase</keyword>
<dbReference type="PANTHER" id="PTHR43300:SF7">
    <property type="entry name" value="UDP-N-ACETYLBACILLOSAMINE N-ACETYLTRANSFERASE"/>
    <property type="match status" value="1"/>
</dbReference>
<reference evidence="7" key="1">
    <citation type="journal article" date="2019" name="Int. J. Syst. Evol. Microbiol.">
        <title>The Global Catalogue of Microorganisms (GCM) 10K type strain sequencing project: providing services to taxonomists for standard genome sequencing and annotation.</title>
        <authorList>
            <consortium name="The Broad Institute Genomics Platform"/>
            <consortium name="The Broad Institute Genome Sequencing Center for Infectious Disease"/>
            <person name="Wu L."/>
            <person name="Ma J."/>
        </authorList>
    </citation>
    <scope>NUCLEOTIDE SEQUENCE [LARGE SCALE GENOMIC DNA]</scope>
    <source>
        <strain evidence="7">JCM 17338</strain>
    </source>
</reference>
<dbReference type="Gene3D" id="2.160.10.10">
    <property type="entry name" value="Hexapeptide repeat proteins"/>
    <property type="match status" value="1"/>
</dbReference>
<organism evidence="6 7">
    <name type="scientific">Pedobacter ginsengiterrae</name>
    <dbReference type="NCBI Taxonomy" id="871696"/>
    <lineage>
        <taxon>Bacteria</taxon>
        <taxon>Pseudomonadati</taxon>
        <taxon>Bacteroidota</taxon>
        <taxon>Sphingobacteriia</taxon>
        <taxon>Sphingobacteriales</taxon>
        <taxon>Sphingobacteriaceae</taxon>
        <taxon>Pedobacter</taxon>
    </lineage>
</organism>
<evidence type="ECO:0000259" key="5">
    <source>
        <dbReference type="Pfam" id="PF17836"/>
    </source>
</evidence>
<dbReference type="Pfam" id="PF17836">
    <property type="entry name" value="PglD_N"/>
    <property type="match status" value="1"/>
</dbReference>
<evidence type="ECO:0000256" key="1">
    <source>
        <dbReference type="ARBA" id="ARBA00007274"/>
    </source>
</evidence>
<comment type="caution">
    <text evidence="6">The sequence shown here is derived from an EMBL/GenBank/DDBJ whole genome shotgun (WGS) entry which is preliminary data.</text>
</comment>
<dbReference type="InterPro" id="IPR018357">
    <property type="entry name" value="Hexapep_transf_CS"/>
</dbReference>
<dbReference type="EMBL" id="BAABAK010000020">
    <property type="protein sequence ID" value="GAA3982599.1"/>
    <property type="molecule type" value="Genomic_DNA"/>
</dbReference>
<proteinExistence type="inferred from homology"/>
<sequence length="204" mass="21554">MRAALIGYSGHSFVIIDTLLSLSYNIEGYCEQQEKENNPFGIRYLGSEQDARTLEQLKNIDVFLGLGDNKLRSKIYLHLIENGINCPSIKHIKAIVSPTVSIGKATVIMPGAIINAMAKIGQAVICNTSSVIEHECVIGNYTHIAPGAVLAGNVKVGDGSFIGANAVIKQGVTIGSNVTIGAGAVVIKDIEDGLTFFGNPAKKG</sequence>
<evidence type="ECO:0000256" key="3">
    <source>
        <dbReference type="ARBA" id="ARBA00022737"/>
    </source>
</evidence>
<dbReference type="CDD" id="cd03360">
    <property type="entry name" value="LbH_AT_putative"/>
    <property type="match status" value="1"/>
</dbReference>
<dbReference type="InterPro" id="IPR050179">
    <property type="entry name" value="Trans_hexapeptide_repeat"/>
</dbReference>
<dbReference type="InterPro" id="IPR001451">
    <property type="entry name" value="Hexapep"/>
</dbReference>
<dbReference type="PANTHER" id="PTHR43300">
    <property type="entry name" value="ACETYLTRANSFERASE"/>
    <property type="match status" value="1"/>
</dbReference>
<dbReference type="NCBIfam" id="TIGR03570">
    <property type="entry name" value="NeuD_NnaD"/>
    <property type="match status" value="1"/>
</dbReference>
<evidence type="ECO:0000256" key="2">
    <source>
        <dbReference type="ARBA" id="ARBA00022679"/>
    </source>
</evidence>
<dbReference type="SUPFAM" id="SSF51161">
    <property type="entry name" value="Trimeric LpxA-like enzymes"/>
    <property type="match status" value="1"/>
</dbReference>
<keyword evidence="7" id="KW-1185">Reference proteome</keyword>
<dbReference type="PROSITE" id="PS00101">
    <property type="entry name" value="HEXAPEP_TRANSFERASES"/>
    <property type="match status" value="1"/>
</dbReference>
<dbReference type="InterPro" id="IPR020019">
    <property type="entry name" value="AcTrfase_PglD-like"/>
</dbReference>
<feature type="domain" description="PglD N-terminal" evidence="5">
    <location>
        <begin position="4"/>
        <end position="76"/>
    </location>
</feature>
<dbReference type="InterPro" id="IPR011004">
    <property type="entry name" value="Trimer_LpxA-like_sf"/>
</dbReference>
<name>A0ABP7QHE4_9SPHI</name>
<evidence type="ECO:0000313" key="7">
    <source>
        <dbReference type="Proteomes" id="UP001501081"/>
    </source>
</evidence>
<gene>
    <name evidence="6" type="ORF">GCM10022246_38250</name>
</gene>
<dbReference type="RefSeq" id="WP_316763114.1">
    <property type="nucleotide sequence ID" value="NZ_BAABAK010000020.1"/>
</dbReference>
<keyword evidence="2" id="KW-0808">Transferase</keyword>
<accession>A0ABP7QHE4</accession>
<dbReference type="Pfam" id="PF00132">
    <property type="entry name" value="Hexapep"/>
    <property type="match status" value="1"/>
</dbReference>